<evidence type="ECO:0008006" key="3">
    <source>
        <dbReference type="Google" id="ProtNLM"/>
    </source>
</evidence>
<name>A0A0A0D7Q9_9PROT</name>
<sequence length="236" mass="24778">MARRIVITGAGAGLGLELTRWYATRGDTVVGVARSDAAAADFTAAAGPAGILVRGDVTDQACADELRRVLAERAPAVDILYNNAGMSGRGAQLAGIRIEDVQQALDVHCLAALRISQAAIDALLAAEKPAIVNVSSRLGSIGRVAAGDFDHLGIAYATRISKAAQNMLTACLAREFGSRGLAVYAVHPGRIRTKMASADADLEAPEAAARLAGWVDRIRPDRQVFYGEPELGTFPW</sequence>
<dbReference type="InterPro" id="IPR036291">
    <property type="entry name" value="NAD(P)-bd_dom_sf"/>
</dbReference>
<dbReference type="GO" id="GO:0016616">
    <property type="term" value="F:oxidoreductase activity, acting on the CH-OH group of donors, NAD or NADP as acceptor"/>
    <property type="evidence" value="ECO:0007669"/>
    <property type="project" value="TreeGrafter"/>
</dbReference>
<dbReference type="PANTHER" id="PTHR45458:SF1">
    <property type="entry name" value="SHORT CHAIN DEHYDROGENASE"/>
    <property type="match status" value="1"/>
</dbReference>
<dbReference type="PRINTS" id="PR00081">
    <property type="entry name" value="GDHRDH"/>
</dbReference>
<dbReference type="PANTHER" id="PTHR45458">
    <property type="entry name" value="SHORT-CHAIN DEHYDROGENASE/REDUCTASE SDR"/>
    <property type="match status" value="1"/>
</dbReference>
<dbReference type="Pfam" id="PF00106">
    <property type="entry name" value="adh_short"/>
    <property type="match status" value="1"/>
</dbReference>
<gene>
    <name evidence="1" type="ORF">P409_12015</name>
</gene>
<dbReference type="InterPro" id="IPR002347">
    <property type="entry name" value="SDR_fam"/>
</dbReference>
<dbReference type="OrthoDB" id="9785826at2"/>
<evidence type="ECO:0000313" key="1">
    <source>
        <dbReference type="EMBL" id="KGM34120.1"/>
    </source>
</evidence>
<reference evidence="1 2" key="1">
    <citation type="submission" date="2014-01" db="EMBL/GenBank/DDBJ databases">
        <title>Genome sequence determination for a cystic fibrosis isolate, Inquilinus limosus.</title>
        <authorList>
            <person name="Pino M."/>
            <person name="Di Conza J."/>
            <person name="Gutkind G."/>
        </authorList>
    </citation>
    <scope>NUCLEOTIDE SEQUENCE [LARGE SCALE GENOMIC DNA]</scope>
    <source>
        <strain evidence="1 2">MP06</strain>
    </source>
</reference>
<protein>
    <recommendedName>
        <fullName evidence="3">Short-chain dehydrogenase</fullName>
    </recommendedName>
</protein>
<organism evidence="1 2">
    <name type="scientific">Inquilinus limosus MP06</name>
    <dbReference type="NCBI Taxonomy" id="1398085"/>
    <lineage>
        <taxon>Bacteria</taxon>
        <taxon>Pseudomonadati</taxon>
        <taxon>Pseudomonadota</taxon>
        <taxon>Alphaproteobacteria</taxon>
        <taxon>Rhodospirillales</taxon>
        <taxon>Rhodospirillaceae</taxon>
        <taxon>Inquilinus</taxon>
    </lineage>
</organism>
<dbReference type="Gene3D" id="3.40.50.720">
    <property type="entry name" value="NAD(P)-binding Rossmann-like Domain"/>
    <property type="match status" value="1"/>
</dbReference>
<dbReference type="Proteomes" id="UP000029995">
    <property type="component" value="Unassembled WGS sequence"/>
</dbReference>
<dbReference type="RefSeq" id="WP_034836174.1">
    <property type="nucleotide sequence ID" value="NZ_JANX01000118.1"/>
</dbReference>
<proteinExistence type="predicted"/>
<comment type="caution">
    <text evidence="1">The sequence shown here is derived from an EMBL/GenBank/DDBJ whole genome shotgun (WGS) entry which is preliminary data.</text>
</comment>
<dbReference type="SUPFAM" id="SSF51735">
    <property type="entry name" value="NAD(P)-binding Rossmann-fold domains"/>
    <property type="match status" value="1"/>
</dbReference>
<accession>A0A0A0D7Q9</accession>
<dbReference type="EMBL" id="JANX01000118">
    <property type="protein sequence ID" value="KGM34120.1"/>
    <property type="molecule type" value="Genomic_DNA"/>
</dbReference>
<dbReference type="InterPro" id="IPR052184">
    <property type="entry name" value="SDR_enzymes"/>
</dbReference>
<dbReference type="AlphaFoldDB" id="A0A0A0D7Q9"/>
<evidence type="ECO:0000313" key="2">
    <source>
        <dbReference type="Proteomes" id="UP000029995"/>
    </source>
</evidence>